<sequence length="112" mass="12621">MEEINVKFVDAFTSEQPLHGKIEQLREEGIDTRDLFIVSKSKIDGLALIDQDVNYISADGNMPDKIKAFFTGKDVSSHHYEAENLSNISKVDYKRALDAGQMLLFIKSLGEK</sequence>
<protein>
    <submittedName>
        <fullName evidence="1">Uncharacterized protein</fullName>
    </submittedName>
</protein>
<dbReference type="EMBL" id="PZJH01000004">
    <property type="protein sequence ID" value="RAK44398.1"/>
    <property type="molecule type" value="Genomic_DNA"/>
</dbReference>
<gene>
    <name evidence="1" type="ORF">BHU61_09605</name>
</gene>
<organism evidence="1 2">
    <name type="scientific">Macrococcus epidermidis</name>
    <dbReference type="NCBI Taxonomy" id="1902580"/>
    <lineage>
        <taxon>Bacteria</taxon>
        <taxon>Bacillati</taxon>
        <taxon>Bacillota</taxon>
        <taxon>Bacilli</taxon>
        <taxon>Bacillales</taxon>
        <taxon>Staphylococcaceae</taxon>
        <taxon>Macrococcus</taxon>
    </lineage>
</organism>
<comment type="caution">
    <text evidence="1">The sequence shown here is derived from an EMBL/GenBank/DDBJ whole genome shotgun (WGS) entry which is preliminary data.</text>
</comment>
<evidence type="ECO:0000313" key="2">
    <source>
        <dbReference type="Proteomes" id="UP000249808"/>
    </source>
</evidence>
<reference evidence="1 2" key="1">
    <citation type="journal article" date="2018" name="Front. Microbiol.">
        <title>Description and Comparative Genomics of Macrococcus caseolyticus subsp. hominis subsp. nov., Macrococcus goetzii sp. nov., Macrococcus epidermidis sp. nov., and Macrococcus bohemicus sp. nov., Novel Macrococci From Human Clinical Material With Virulence Potential and Suspected Uptake of Foreign DNA by Natural Transformation.</title>
        <authorList>
            <person name="Maslanova I."/>
            <person name="Wertheimer Z."/>
            <person name="Sedlacek I."/>
            <person name="Svec P."/>
            <person name="Indrakova A."/>
            <person name="Kovarovic V."/>
            <person name="Schumann P."/>
            <person name="Sproer C."/>
            <person name="Kralova S."/>
            <person name="Sedo O."/>
            <person name="Kristofova L."/>
            <person name="Vrbovska V."/>
            <person name="Fuzik T."/>
            <person name="Petras P."/>
            <person name="Zdrahal Z."/>
            <person name="Ruzickova V."/>
            <person name="Doskar J."/>
            <person name="Pantucek R."/>
        </authorList>
    </citation>
    <scope>NUCLEOTIDE SEQUENCE [LARGE SCALE GENOMIC DNA]</scope>
    <source>
        <strain evidence="1 2">01/688</strain>
    </source>
</reference>
<accession>A0A327ZTR7</accession>
<evidence type="ECO:0000313" key="1">
    <source>
        <dbReference type="EMBL" id="RAK44398.1"/>
    </source>
</evidence>
<keyword evidence="2" id="KW-1185">Reference proteome</keyword>
<dbReference type="Proteomes" id="UP000249808">
    <property type="component" value="Unassembled WGS sequence"/>
</dbReference>
<proteinExistence type="predicted"/>
<name>A0A327ZTR7_9STAP</name>
<dbReference type="AlphaFoldDB" id="A0A327ZTR7"/>